<dbReference type="PANTHER" id="PTHR33452">
    <property type="entry name" value="OXIDOREDUCTASE CATD-RELATED"/>
    <property type="match status" value="1"/>
</dbReference>
<evidence type="ECO:0000313" key="8">
    <source>
        <dbReference type="EMBL" id="SDT45235.1"/>
    </source>
</evidence>
<feature type="transmembrane region" description="Helical" evidence="7">
    <location>
        <begin position="145"/>
        <end position="166"/>
    </location>
</feature>
<protein>
    <submittedName>
        <fullName evidence="8">Uncharacterized membrane protein YphA, DoxX/SURF4 family</fullName>
    </submittedName>
</protein>
<proteinExistence type="inferred from homology"/>
<dbReference type="EMBL" id="LT629750">
    <property type="protein sequence ID" value="SDT45235.1"/>
    <property type="molecule type" value="Genomic_DNA"/>
</dbReference>
<feature type="transmembrane region" description="Helical" evidence="7">
    <location>
        <begin position="173"/>
        <end position="192"/>
    </location>
</feature>
<dbReference type="InterPro" id="IPR051907">
    <property type="entry name" value="DoxX-like_oxidoreductase"/>
</dbReference>
<evidence type="ECO:0000256" key="1">
    <source>
        <dbReference type="ARBA" id="ARBA00004651"/>
    </source>
</evidence>
<reference evidence="9" key="1">
    <citation type="submission" date="2016-10" db="EMBL/GenBank/DDBJ databases">
        <authorList>
            <person name="Varghese N."/>
            <person name="Submissions S."/>
        </authorList>
    </citation>
    <scope>NUCLEOTIDE SEQUENCE [LARGE SCALE GENOMIC DNA]</scope>
    <source>
        <strain evidence="9">GAS369</strain>
    </source>
</reference>
<keyword evidence="9" id="KW-1185">Reference proteome</keyword>
<dbReference type="PANTHER" id="PTHR33452:SF1">
    <property type="entry name" value="INNER MEMBRANE PROTEIN YPHA-RELATED"/>
    <property type="match status" value="1"/>
</dbReference>
<keyword evidence="5 7" id="KW-1133">Transmembrane helix</keyword>
<dbReference type="GO" id="GO:0005886">
    <property type="term" value="C:plasma membrane"/>
    <property type="evidence" value="ECO:0007669"/>
    <property type="project" value="UniProtKB-SubCell"/>
</dbReference>
<evidence type="ECO:0000313" key="9">
    <source>
        <dbReference type="Proteomes" id="UP000243904"/>
    </source>
</evidence>
<evidence type="ECO:0000256" key="2">
    <source>
        <dbReference type="ARBA" id="ARBA00006679"/>
    </source>
</evidence>
<keyword evidence="6 7" id="KW-0472">Membrane</keyword>
<sequence>MVAVEAAPITLRFAPLVDYTGNPNSRVFSGFLTIHPVITTATLFTHYRGEPSWDRAGEGHAFQYGIKYPRNDRIITRFEWAHLPGDINPAEGNRAMIDTRTAPYATLALRVTLGILFLAHDGLKFFVFTPAGTAKYFASLGLPPALAYATMLVEFMAGVSLILGIWTRFTALVGIPTLLGAIVTVHAANGFFFNNPNGGWEFPAFWIVALVVQALLGDGALALMPTPTFAKWTTAEA</sequence>
<evidence type="ECO:0000256" key="3">
    <source>
        <dbReference type="ARBA" id="ARBA00022475"/>
    </source>
</evidence>
<feature type="transmembrane region" description="Helical" evidence="7">
    <location>
        <begin position="102"/>
        <end position="120"/>
    </location>
</feature>
<dbReference type="Proteomes" id="UP000243904">
    <property type="component" value="Chromosome I"/>
</dbReference>
<comment type="similarity">
    <text evidence="2">Belongs to the DoxX family.</text>
</comment>
<evidence type="ECO:0000256" key="4">
    <source>
        <dbReference type="ARBA" id="ARBA00022692"/>
    </source>
</evidence>
<organism evidence="8 9">
    <name type="scientific">Bradyrhizobium canariense</name>
    <dbReference type="NCBI Taxonomy" id="255045"/>
    <lineage>
        <taxon>Bacteria</taxon>
        <taxon>Pseudomonadati</taxon>
        <taxon>Pseudomonadota</taxon>
        <taxon>Alphaproteobacteria</taxon>
        <taxon>Hyphomicrobiales</taxon>
        <taxon>Nitrobacteraceae</taxon>
        <taxon>Bradyrhizobium</taxon>
    </lineage>
</organism>
<keyword evidence="3" id="KW-1003">Cell membrane</keyword>
<keyword evidence="4 7" id="KW-0812">Transmembrane</keyword>
<evidence type="ECO:0000256" key="7">
    <source>
        <dbReference type="SAM" id="Phobius"/>
    </source>
</evidence>
<name>A0A1H2AGU0_9BRAD</name>
<evidence type="ECO:0000256" key="6">
    <source>
        <dbReference type="ARBA" id="ARBA00023136"/>
    </source>
</evidence>
<evidence type="ECO:0000256" key="5">
    <source>
        <dbReference type="ARBA" id="ARBA00022989"/>
    </source>
</evidence>
<comment type="subcellular location">
    <subcellularLocation>
        <location evidence="1">Cell membrane</location>
        <topology evidence="1">Multi-pass membrane protein</topology>
    </subcellularLocation>
</comment>
<dbReference type="AlphaFoldDB" id="A0A1H2AGU0"/>
<accession>A0A1H2AGU0</accession>
<dbReference type="InterPro" id="IPR032808">
    <property type="entry name" value="DoxX"/>
</dbReference>
<dbReference type="Pfam" id="PF07681">
    <property type="entry name" value="DoxX"/>
    <property type="match status" value="1"/>
</dbReference>
<feature type="transmembrane region" description="Helical" evidence="7">
    <location>
        <begin position="204"/>
        <end position="224"/>
    </location>
</feature>
<gene>
    <name evidence="8" type="ORF">SAMN05444158_6156</name>
</gene>